<keyword evidence="4" id="KW-1185">Reference proteome</keyword>
<organism evidence="3 4">
    <name type="scientific">Strongylus vulgaris</name>
    <name type="common">Blood worm</name>
    <dbReference type="NCBI Taxonomy" id="40348"/>
    <lineage>
        <taxon>Eukaryota</taxon>
        <taxon>Metazoa</taxon>
        <taxon>Ecdysozoa</taxon>
        <taxon>Nematoda</taxon>
        <taxon>Chromadorea</taxon>
        <taxon>Rhabditida</taxon>
        <taxon>Rhabditina</taxon>
        <taxon>Rhabditomorpha</taxon>
        <taxon>Strongyloidea</taxon>
        <taxon>Strongylidae</taxon>
        <taxon>Strongylus</taxon>
    </lineage>
</organism>
<reference evidence="3 4" key="1">
    <citation type="submission" date="2018-11" db="EMBL/GenBank/DDBJ databases">
        <authorList>
            <consortium name="Pathogen Informatics"/>
        </authorList>
    </citation>
    <scope>NUCLEOTIDE SEQUENCE [LARGE SCALE GENOMIC DNA]</scope>
</reference>
<evidence type="ECO:0000256" key="1">
    <source>
        <dbReference type="SAM" id="MobiDB-lite"/>
    </source>
</evidence>
<evidence type="ECO:0000256" key="2">
    <source>
        <dbReference type="SAM" id="SignalP"/>
    </source>
</evidence>
<dbReference type="Proteomes" id="UP000270094">
    <property type="component" value="Unassembled WGS sequence"/>
</dbReference>
<feature type="chain" id="PRO_5018010703" evidence="2">
    <location>
        <begin position="18"/>
        <end position="107"/>
    </location>
</feature>
<keyword evidence="2" id="KW-0732">Signal</keyword>
<proteinExistence type="predicted"/>
<accession>A0A3P7LAC0</accession>
<dbReference type="EMBL" id="UYYB01105950">
    <property type="protein sequence ID" value="VDM79675.1"/>
    <property type="molecule type" value="Genomic_DNA"/>
</dbReference>
<feature type="signal peptide" evidence="2">
    <location>
        <begin position="1"/>
        <end position="17"/>
    </location>
</feature>
<feature type="region of interest" description="Disordered" evidence="1">
    <location>
        <begin position="17"/>
        <end position="95"/>
    </location>
</feature>
<gene>
    <name evidence="3" type="ORF">SVUK_LOCUS14673</name>
</gene>
<sequence length="107" mass="10849">MIALISALLLLCASVQGRPQAKPEESHPDDDVENPSPLGAQNAEGSPMTGGVGPGAQPAAGQAPGGIPPMNEQSPNVNGQPFDPNSMVQPSLGNEDKAAQLMSILNI</sequence>
<evidence type="ECO:0000313" key="4">
    <source>
        <dbReference type="Proteomes" id="UP000270094"/>
    </source>
</evidence>
<protein>
    <submittedName>
        <fullName evidence="3">Uncharacterized protein</fullName>
    </submittedName>
</protein>
<name>A0A3P7LAC0_STRVU</name>
<evidence type="ECO:0000313" key="3">
    <source>
        <dbReference type="EMBL" id="VDM79675.1"/>
    </source>
</evidence>
<dbReference type="AlphaFoldDB" id="A0A3P7LAC0"/>